<comment type="similarity">
    <text evidence="1">Belongs to the serpin family.</text>
</comment>
<dbReference type="PANTHER" id="PTHR11461">
    <property type="entry name" value="SERINE PROTEASE INHIBITOR, SERPIN"/>
    <property type="match status" value="1"/>
</dbReference>
<reference evidence="4" key="1">
    <citation type="submission" date="2023-07" db="EMBL/GenBank/DDBJ databases">
        <title>30 novel species of actinomycetes from the DSMZ collection.</title>
        <authorList>
            <person name="Nouioui I."/>
        </authorList>
    </citation>
    <scope>NUCLEOTIDE SEQUENCE [LARGE SCALE GENOMIC DNA]</scope>
    <source>
        <strain evidence="4">DSM 41640</strain>
    </source>
</reference>
<sequence length="394" mass="41873">MQAENNGTEAISALAELWLESLFDDPATHGGRDVICSPAALWLALTALEACADGATRDELRGVVGPVGAQGTAVRELGRNDVFVTATRMLSQVRPRPEFHTRSYGITVGQPGLDGPSGLHRWAPGTNAPLSWAPQRADPARCALLVSTVALEAEWERPFDPCFTRELLFTDVRGVAHPVPAMVAEVPVEDAWTLVRPRGRVTVIELRARAAGGRAVPAAGPVRVRFALGENRQVPPAEVLAAAWAPAAHGKVLRGSRATGRPEAVLLELPRLWLSGDIDASPHLTALGVDRVFSASELPGMFSEPVHCERVVQSCVVRFGEEGMSSRTAACPAEDRSGANRNYLDGPGQLLRTVPVRLDRPFAVAVLDESGVIPLLGGYQAGRPGAPVPGPPLE</sequence>
<dbReference type="Gene3D" id="3.30.497.10">
    <property type="entry name" value="Antithrombin, subunit I, domain 2"/>
    <property type="match status" value="1"/>
</dbReference>
<proteinExistence type="inferred from homology"/>
<dbReference type="InterPro" id="IPR042178">
    <property type="entry name" value="Serpin_sf_1"/>
</dbReference>
<dbReference type="Gene3D" id="2.30.39.10">
    <property type="entry name" value="Alpha-1-antitrypsin, domain 1"/>
    <property type="match status" value="1"/>
</dbReference>
<dbReference type="PANTHER" id="PTHR11461:SF211">
    <property type="entry name" value="GH10112P-RELATED"/>
    <property type="match status" value="1"/>
</dbReference>
<organism evidence="3 4">
    <name type="scientific">Streptomyces doebereineriae</name>
    <dbReference type="NCBI Taxonomy" id="3075528"/>
    <lineage>
        <taxon>Bacteria</taxon>
        <taxon>Bacillati</taxon>
        <taxon>Actinomycetota</taxon>
        <taxon>Actinomycetes</taxon>
        <taxon>Kitasatosporales</taxon>
        <taxon>Streptomycetaceae</taxon>
        <taxon>Streptomyces</taxon>
    </lineage>
</organism>
<dbReference type="InterPro" id="IPR036186">
    <property type="entry name" value="Serpin_sf"/>
</dbReference>
<dbReference type="Proteomes" id="UP001183824">
    <property type="component" value="Unassembled WGS sequence"/>
</dbReference>
<dbReference type="InterPro" id="IPR000215">
    <property type="entry name" value="Serpin_fam"/>
</dbReference>
<name>A0ABU2VDH8_9ACTN</name>
<feature type="domain" description="Serpin" evidence="2">
    <location>
        <begin position="20"/>
        <end position="382"/>
    </location>
</feature>
<evidence type="ECO:0000313" key="4">
    <source>
        <dbReference type="Proteomes" id="UP001183824"/>
    </source>
</evidence>
<keyword evidence="4" id="KW-1185">Reference proteome</keyword>
<dbReference type="SUPFAM" id="SSF56574">
    <property type="entry name" value="Serpins"/>
    <property type="match status" value="1"/>
</dbReference>
<dbReference type="InterPro" id="IPR042185">
    <property type="entry name" value="Serpin_sf_2"/>
</dbReference>
<accession>A0ABU2VDH8</accession>
<dbReference type="RefSeq" id="WP_311716536.1">
    <property type="nucleotide sequence ID" value="NZ_JAVREZ010000009.1"/>
</dbReference>
<protein>
    <submittedName>
        <fullName evidence="3">Serpin family protein</fullName>
    </submittedName>
</protein>
<dbReference type="EMBL" id="JAVREZ010000009">
    <property type="protein sequence ID" value="MDT0483617.1"/>
    <property type="molecule type" value="Genomic_DNA"/>
</dbReference>
<evidence type="ECO:0000313" key="3">
    <source>
        <dbReference type="EMBL" id="MDT0483617.1"/>
    </source>
</evidence>
<dbReference type="Pfam" id="PF00079">
    <property type="entry name" value="Serpin"/>
    <property type="match status" value="1"/>
</dbReference>
<gene>
    <name evidence="3" type="ORF">RNB18_25985</name>
</gene>
<evidence type="ECO:0000259" key="2">
    <source>
        <dbReference type="SMART" id="SM00093"/>
    </source>
</evidence>
<dbReference type="InterPro" id="IPR023796">
    <property type="entry name" value="Serpin_dom"/>
</dbReference>
<dbReference type="SMART" id="SM00093">
    <property type="entry name" value="SERPIN"/>
    <property type="match status" value="1"/>
</dbReference>
<evidence type="ECO:0000256" key="1">
    <source>
        <dbReference type="RuleBase" id="RU000411"/>
    </source>
</evidence>
<comment type="caution">
    <text evidence="3">The sequence shown here is derived from an EMBL/GenBank/DDBJ whole genome shotgun (WGS) entry which is preliminary data.</text>
</comment>